<name>A0A7Y0AIM7_9BACT</name>
<feature type="transmembrane region" description="Helical" evidence="1">
    <location>
        <begin position="355"/>
        <end position="374"/>
    </location>
</feature>
<sequence>MLLTRLLLLGRGTLSDYDERRYLQSFAAVRAAVHGNWHAVAYDLSMTDARPLDALWRCLPAAVQLALHRWAGWSLFGYPTLLVPTGLNWVATVLTACFFYRISQRLLADLPASTSWALVVAVLYASLANTSLYVRHVAPYDGALLLFMGLLAWVLRQPPGPRGWFWMKLGLGAGLLWLTYPGYYAGPVLLVAPLLDWRRPLPWVVQHAGRLLLLGAGFALPLLVAEGLSRLGGAPPFWAVSYDLSLHILQGSPEEGYTFAFKYLWQVESWLGIALLGLLAVALWQAARAMMQVGWVALVPSAPRQRLLLAAALLFLAHASAAALGHRIVWYGRLLHLYLPWLVLAAVVPLARSRATWATALAIAACLLGVVHYGQFFHDFQQLVYPPDLVARYHLGCLPPTQLRYYTEVKVANDLLYPVQGAGMPAPEACPPARATADSVTVLVNFALLYPLTAATRQPAYLPKPTARQLLEQPYFGSFPAYRFEGLSPAERTEAIQRQFKLRILREPAAVK</sequence>
<gene>
    <name evidence="2" type="ORF">HHL22_22830</name>
</gene>
<feature type="transmembrane region" description="Helical" evidence="1">
    <location>
        <begin position="269"/>
        <end position="287"/>
    </location>
</feature>
<keyword evidence="3" id="KW-1185">Reference proteome</keyword>
<keyword evidence="1" id="KW-0472">Membrane</keyword>
<keyword evidence="1" id="KW-1133">Transmembrane helix</keyword>
<accession>A0A7Y0AIM7</accession>
<dbReference type="Proteomes" id="UP000559626">
    <property type="component" value="Unassembled WGS sequence"/>
</dbReference>
<protein>
    <recommendedName>
        <fullName evidence="4">Glycosyltransferase RgtA/B/C/D-like domain-containing protein</fullName>
    </recommendedName>
</protein>
<evidence type="ECO:0008006" key="4">
    <source>
        <dbReference type="Google" id="ProtNLM"/>
    </source>
</evidence>
<reference evidence="2 3" key="1">
    <citation type="submission" date="2020-04" db="EMBL/GenBank/DDBJ databases">
        <title>Hymenobacter polaris sp. nov., isolated from Arctic soil.</title>
        <authorList>
            <person name="Dahal R.H."/>
        </authorList>
    </citation>
    <scope>NUCLEOTIDE SEQUENCE [LARGE SCALE GENOMIC DNA]</scope>
    <source>
        <strain evidence="2 3">RP-2-7</strain>
    </source>
</reference>
<comment type="caution">
    <text evidence="2">The sequence shown here is derived from an EMBL/GenBank/DDBJ whole genome shotgun (WGS) entry which is preliminary data.</text>
</comment>
<dbReference type="EMBL" id="JABBGH010000005">
    <property type="protein sequence ID" value="NML68043.1"/>
    <property type="molecule type" value="Genomic_DNA"/>
</dbReference>
<feature type="transmembrane region" description="Helical" evidence="1">
    <location>
        <begin position="75"/>
        <end position="99"/>
    </location>
</feature>
<evidence type="ECO:0000256" key="1">
    <source>
        <dbReference type="SAM" id="Phobius"/>
    </source>
</evidence>
<proteinExistence type="predicted"/>
<feature type="transmembrane region" description="Helical" evidence="1">
    <location>
        <begin position="307"/>
        <end position="324"/>
    </location>
</feature>
<feature type="transmembrane region" description="Helical" evidence="1">
    <location>
        <begin position="203"/>
        <end position="224"/>
    </location>
</feature>
<dbReference type="AlphaFoldDB" id="A0A7Y0AIM7"/>
<organism evidence="2 3">
    <name type="scientific">Hymenobacter polaris</name>
    <dbReference type="NCBI Taxonomy" id="2682546"/>
    <lineage>
        <taxon>Bacteria</taxon>
        <taxon>Pseudomonadati</taxon>
        <taxon>Bacteroidota</taxon>
        <taxon>Cytophagia</taxon>
        <taxon>Cytophagales</taxon>
        <taxon>Hymenobacteraceae</taxon>
        <taxon>Hymenobacter</taxon>
    </lineage>
</organism>
<feature type="transmembrane region" description="Helical" evidence="1">
    <location>
        <begin position="330"/>
        <end position="348"/>
    </location>
</feature>
<evidence type="ECO:0000313" key="3">
    <source>
        <dbReference type="Proteomes" id="UP000559626"/>
    </source>
</evidence>
<evidence type="ECO:0000313" key="2">
    <source>
        <dbReference type="EMBL" id="NML68043.1"/>
    </source>
</evidence>
<keyword evidence="1" id="KW-0812">Transmembrane</keyword>
<dbReference type="RefSeq" id="WP_169533750.1">
    <property type="nucleotide sequence ID" value="NZ_JABBGH010000005.1"/>
</dbReference>